<protein>
    <submittedName>
        <fullName evidence="1">Uncharacterized protein</fullName>
    </submittedName>
</protein>
<gene>
    <name evidence="1" type="ORF">PM738_14210</name>
</gene>
<accession>A0AB35IKL5</accession>
<name>A0AB35IKL5_9FIRM</name>
<dbReference type="AlphaFoldDB" id="A0AB35IKL5"/>
<organism evidence="1 2">
    <name type="scientific">Thomasclavelia ramosa</name>
    <dbReference type="NCBI Taxonomy" id="1547"/>
    <lineage>
        <taxon>Bacteria</taxon>
        <taxon>Bacillati</taxon>
        <taxon>Bacillota</taxon>
        <taxon>Erysipelotrichia</taxon>
        <taxon>Erysipelotrichales</taxon>
        <taxon>Coprobacillaceae</taxon>
        <taxon>Thomasclavelia</taxon>
    </lineage>
</organism>
<dbReference type="RefSeq" id="WP_272019105.1">
    <property type="nucleotide sequence ID" value="NZ_CAXMZC010000001.1"/>
</dbReference>
<comment type="caution">
    <text evidence="1">The sequence shown here is derived from an EMBL/GenBank/DDBJ whole genome shotgun (WGS) entry which is preliminary data.</text>
</comment>
<reference evidence="1" key="1">
    <citation type="submission" date="2023-01" db="EMBL/GenBank/DDBJ databases">
        <title>Human gut microbiome strain richness.</title>
        <authorList>
            <person name="Chen-Liaw A."/>
        </authorList>
    </citation>
    <scope>NUCLEOTIDE SEQUENCE</scope>
    <source>
        <strain evidence="1">1001217st2_G6_1001217B_191108</strain>
    </source>
</reference>
<evidence type="ECO:0000313" key="1">
    <source>
        <dbReference type="EMBL" id="MDB7084959.1"/>
    </source>
</evidence>
<proteinExistence type="predicted"/>
<evidence type="ECO:0000313" key="2">
    <source>
        <dbReference type="Proteomes" id="UP001211987"/>
    </source>
</evidence>
<dbReference type="EMBL" id="JAQLKE010000027">
    <property type="protein sequence ID" value="MDB7084959.1"/>
    <property type="molecule type" value="Genomic_DNA"/>
</dbReference>
<dbReference type="Proteomes" id="UP001211987">
    <property type="component" value="Unassembled WGS sequence"/>
</dbReference>
<sequence>MEIKRNKLTFEEYNRVFECIYGFMKKLEIPNIKKSMWKLEFMTSSKSDQIMVQRVSNRAEKLNENIIGGYTAVLPFYINYLSSARTEDALLRITEPLDTLAKKFEEEMHNNFISISFPDDIVPQRLEMVVNPGSTTLENGMTVFTAMYQLTYYKKGAFE</sequence>